<dbReference type="InterPro" id="IPR050922">
    <property type="entry name" value="LytR/CpsA/Psr_CW_biosynth"/>
</dbReference>
<gene>
    <name evidence="4" type="ORF">WMO66_06440</name>
</gene>
<comment type="caution">
    <text evidence="4">The sequence shown here is derived from an EMBL/GenBank/DDBJ whole genome shotgun (WGS) entry which is preliminary data.</text>
</comment>
<dbReference type="PANTHER" id="PTHR33392">
    <property type="entry name" value="POLYISOPRENYL-TEICHOIC ACID--PEPTIDOGLYCAN TEICHOIC ACID TRANSFERASE TAGU"/>
    <property type="match status" value="1"/>
</dbReference>
<feature type="transmembrane region" description="Helical" evidence="2">
    <location>
        <begin position="63"/>
        <end position="82"/>
    </location>
</feature>
<evidence type="ECO:0000259" key="3">
    <source>
        <dbReference type="Pfam" id="PF03816"/>
    </source>
</evidence>
<dbReference type="EMBL" id="JBBMFF010000198">
    <property type="protein sequence ID" value="MEQ2510884.1"/>
    <property type="molecule type" value="Genomic_DNA"/>
</dbReference>
<feature type="domain" description="Cell envelope-related transcriptional attenuator" evidence="3">
    <location>
        <begin position="220"/>
        <end position="366"/>
    </location>
</feature>
<keyword evidence="5" id="KW-1185">Reference proteome</keyword>
<sequence length="456" mass="50784">MEDRPVQEGYHRPARKKKRAGLPAFFLAVIVLALLAAALLRIWLGYRSGSLAAGDITVLRRGLPFGVGAAGLAAVLAVAGLLRKKRRRGFAAWGLALALVALVLTGGLLYADHYLTGKMTTDDDFDSLSASDLHQTATEADGRLEREERFSEALSGLEEQLADLPSFTEVDRYLLSNNDIPAEALAKLDTGKAPRSSYLSSDASKIQVFVLFGLDGVDSSDSVMLVALDRVHQKIKLISLARDSYVFIPEFASFSKLAYSYTWGGAAMAVKNLNYNYYLNVSDYIAVDFEQLAQIIDRIGGVTVNIDEDEARYLFNYPNVHVGDCLLDGKTAVSYARIRKSSATDSDRKRTGRQREVILSILNTLQTMPLSQYPGFVRDCLGMCATSFEAETLLTMAAETLGQNYTVEQYFFPEGQVEWWGGLIKEYFYYVYDLRRASDRIYRIIYEELYISGYDD</sequence>
<proteinExistence type="inferred from homology"/>
<keyword evidence="2" id="KW-0472">Membrane</keyword>
<dbReference type="NCBIfam" id="TIGR00350">
    <property type="entry name" value="lytR_cpsA_psr"/>
    <property type="match status" value="1"/>
</dbReference>
<dbReference type="InterPro" id="IPR004474">
    <property type="entry name" value="LytR_CpsA_psr"/>
</dbReference>
<organism evidence="4 5">
    <name type="scientific">Faecousia intestinalis</name>
    <dbReference type="NCBI Taxonomy" id="3133167"/>
    <lineage>
        <taxon>Bacteria</taxon>
        <taxon>Bacillati</taxon>
        <taxon>Bacillota</taxon>
        <taxon>Clostridia</taxon>
        <taxon>Eubacteriales</taxon>
        <taxon>Oscillospiraceae</taxon>
        <taxon>Faecousia</taxon>
    </lineage>
</organism>
<dbReference type="Proteomes" id="UP001491552">
    <property type="component" value="Unassembled WGS sequence"/>
</dbReference>
<protein>
    <submittedName>
        <fullName evidence="4">LCP family protein</fullName>
    </submittedName>
</protein>
<keyword evidence="2" id="KW-0812">Transmembrane</keyword>
<accession>A0ABV1G6R8</accession>
<evidence type="ECO:0000313" key="4">
    <source>
        <dbReference type="EMBL" id="MEQ2510884.1"/>
    </source>
</evidence>
<feature type="transmembrane region" description="Helical" evidence="2">
    <location>
        <begin position="21"/>
        <end position="43"/>
    </location>
</feature>
<evidence type="ECO:0000313" key="5">
    <source>
        <dbReference type="Proteomes" id="UP001491552"/>
    </source>
</evidence>
<feature type="transmembrane region" description="Helical" evidence="2">
    <location>
        <begin position="89"/>
        <end position="111"/>
    </location>
</feature>
<comment type="similarity">
    <text evidence="1">Belongs to the LytR/CpsA/Psr (LCP) family.</text>
</comment>
<reference evidence="4 5" key="1">
    <citation type="submission" date="2024-03" db="EMBL/GenBank/DDBJ databases">
        <title>Human intestinal bacterial collection.</title>
        <authorList>
            <person name="Pauvert C."/>
            <person name="Hitch T.C.A."/>
            <person name="Clavel T."/>
        </authorList>
    </citation>
    <scope>NUCLEOTIDE SEQUENCE [LARGE SCALE GENOMIC DNA]</scope>
    <source>
        <strain evidence="4 5">CLA-AA-H192</strain>
    </source>
</reference>
<evidence type="ECO:0000256" key="2">
    <source>
        <dbReference type="SAM" id="Phobius"/>
    </source>
</evidence>
<dbReference type="Gene3D" id="3.40.630.190">
    <property type="entry name" value="LCP protein"/>
    <property type="match status" value="1"/>
</dbReference>
<evidence type="ECO:0000256" key="1">
    <source>
        <dbReference type="ARBA" id="ARBA00006068"/>
    </source>
</evidence>
<keyword evidence="2" id="KW-1133">Transmembrane helix</keyword>
<dbReference type="Pfam" id="PF03816">
    <property type="entry name" value="LytR_cpsA_psr"/>
    <property type="match status" value="1"/>
</dbReference>
<dbReference type="RefSeq" id="WP_349135572.1">
    <property type="nucleotide sequence ID" value="NZ_JBBMFF010000198.1"/>
</dbReference>
<name>A0ABV1G6R8_9FIRM</name>
<dbReference type="PANTHER" id="PTHR33392:SF6">
    <property type="entry name" value="POLYISOPRENYL-TEICHOIC ACID--PEPTIDOGLYCAN TEICHOIC ACID TRANSFERASE TAGU"/>
    <property type="match status" value="1"/>
</dbReference>